<dbReference type="Pfam" id="PF00169">
    <property type="entry name" value="PH"/>
    <property type="match status" value="1"/>
</dbReference>
<dbReference type="OrthoDB" id="430364at2759"/>
<feature type="compositionally biased region" description="Polar residues" evidence="1">
    <location>
        <begin position="743"/>
        <end position="776"/>
    </location>
</feature>
<accession>A0A9P3G163</accession>
<sequence length="788" mass="87406">MLFASEDQPYILAFSLIMLHTDAFNKSNKRKMTKADYIKNTRLPGVAPEVLDCFYDNIVFAPFIFIEDPLDVTGQRGLLPEGPTVKRLSTLNTSSPGSLNASGSTLLGKNNKVDPYYLITRNLLDDLRVDIRSYIPLTSPYAHQGTGGPWDEDKLLRAFSTANIVEIASENRYMASPWFGLNVGGGPSTVAMMSAPTFPSSHDGITLKVTKVGQLHRKDEVLEGGRKANGRKWREWSVLLTGSQLLFSRDPNWATMVRTQSHVVDGAGGIGHHPLLPRPDETVPLRDVVAVYDRSYTNSANTFRLVIPDGRHCLLQAKDEQDMNEWISYVNYAAAFKTAGVRMRSLGMSGKDIELTGQAAAASHLRDIQHRVRPAPAPRIKTWDGRTSPTAESQDVWAEHTRSPSDTTSEEPITPPMENPSRLFKATFDQVKAELASGSWQGPDTLSILSSRRPRAYSLESSIHSPISPKSVDEGRLSTRTRIIQAKVHDLESKLAVQRSQLEADMRFVKNMAILTPFQRATRDRLQLAVQNAGKRIMQIRLELEKLSCHRDVLTKDLEAEERDWERTKNIAMRAAKLELERKHSLPRMALSMYIDDKASPSGREYAQEDVSPGTRPQSAAESFHSALDFPLYVGPEDKRRLSVVATIDSPASATVSDGSSSPYPESPLPPPLSAQSSLDNSTTTLDAEDPSRASHEKFFTAAETFEEQAEEWNKTRAAKRVSLVRLPSDLRMSVLFGKHARNQTQMPSDDSGSTATTPSRAYHSASSTLSPFTRTNSTVDNVTMLDI</sequence>
<dbReference type="InterPro" id="IPR035999">
    <property type="entry name" value="Sec7_dom_sf"/>
</dbReference>
<dbReference type="Gene3D" id="2.30.29.30">
    <property type="entry name" value="Pleckstrin-homology domain (PH domain)/Phosphotyrosine-binding domain (PTB)"/>
    <property type="match status" value="1"/>
</dbReference>
<reference evidence="3 4" key="1">
    <citation type="submission" date="2021-08" db="EMBL/GenBank/DDBJ databases">
        <title>Draft Genome Sequence of Phanerochaete sordida strain YK-624.</title>
        <authorList>
            <person name="Mori T."/>
            <person name="Dohra H."/>
            <person name="Suzuki T."/>
            <person name="Kawagishi H."/>
            <person name="Hirai H."/>
        </authorList>
    </citation>
    <scope>NUCLEOTIDE SEQUENCE [LARGE SCALE GENOMIC DNA]</scope>
    <source>
        <strain evidence="3 4">YK-624</strain>
    </source>
</reference>
<dbReference type="AlphaFoldDB" id="A0A9P3G163"/>
<protein>
    <submittedName>
        <fullName evidence="3">Sec7 and PH-like domain-containing protein</fullName>
    </submittedName>
</protein>
<evidence type="ECO:0000313" key="4">
    <source>
        <dbReference type="Proteomes" id="UP000703269"/>
    </source>
</evidence>
<dbReference type="GO" id="GO:0032012">
    <property type="term" value="P:regulation of ARF protein signal transduction"/>
    <property type="evidence" value="ECO:0007669"/>
    <property type="project" value="InterPro"/>
</dbReference>
<feature type="region of interest" description="Disordered" evidence="1">
    <location>
        <begin position="651"/>
        <end position="693"/>
    </location>
</feature>
<feature type="region of interest" description="Disordered" evidence="1">
    <location>
        <begin position="600"/>
        <end position="620"/>
    </location>
</feature>
<organism evidence="3 4">
    <name type="scientific">Phanerochaete sordida</name>
    <dbReference type="NCBI Taxonomy" id="48140"/>
    <lineage>
        <taxon>Eukaryota</taxon>
        <taxon>Fungi</taxon>
        <taxon>Dikarya</taxon>
        <taxon>Basidiomycota</taxon>
        <taxon>Agaricomycotina</taxon>
        <taxon>Agaricomycetes</taxon>
        <taxon>Polyporales</taxon>
        <taxon>Phanerochaetaceae</taxon>
        <taxon>Phanerochaete</taxon>
    </lineage>
</organism>
<proteinExistence type="predicted"/>
<dbReference type="Proteomes" id="UP000703269">
    <property type="component" value="Unassembled WGS sequence"/>
</dbReference>
<dbReference type="InterPro" id="IPR000904">
    <property type="entry name" value="Sec7_dom"/>
</dbReference>
<dbReference type="GO" id="GO:0005085">
    <property type="term" value="F:guanyl-nucleotide exchange factor activity"/>
    <property type="evidence" value="ECO:0007669"/>
    <property type="project" value="InterPro"/>
</dbReference>
<keyword evidence="4" id="KW-1185">Reference proteome</keyword>
<dbReference type="Pfam" id="PF01369">
    <property type="entry name" value="Sec7"/>
    <property type="match status" value="1"/>
</dbReference>
<evidence type="ECO:0000259" key="2">
    <source>
        <dbReference type="PROSITE" id="PS50003"/>
    </source>
</evidence>
<dbReference type="Gene3D" id="1.10.1000.11">
    <property type="entry name" value="Arf Nucleotide-binding Site Opener,domain 2"/>
    <property type="match status" value="1"/>
</dbReference>
<feature type="region of interest" description="Disordered" evidence="1">
    <location>
        <begin position="740"/>
        <end position="776"/>
    </location>
</feature>
<feature type="domain" description="PH" evidence="2">
    <location>
        <begin position="208"/>
        <end position="335"/>
    </location>
</feature>
<name>A0A9P3G163_9APHY</name>
<dbReference type="PANTHER" id="PTHR10663:SF405">
    <property type="entry name" value="ARF GUANINE NUCLEOTIDE EXCHANGE FACTOR SYT1"/>
    <property type="match status" value="1"/>
</dbReference>
<dbReference type="InterPro" id="IPR011993">
    <property type="entry name" value="PH-like_dom_sf"/>
</dbReference>
<feature type="region of interest" description="Disordered" evidence="1">
    <location>
        <begin position="378"/>
        <end position="419"/>
    </location>
</feature>
<gene>
    <name evidence="3" type="ORF">PsYK624_021100</name>
</gene>
<comment type="caution">
    <text evidence="3">The sequence shown here is derived from an EMBL/GenBank/DDBJ whole genome shotgun (WGS) entry which is preliminary data.</text>
</comment>
<dbReference type="PROSITE" id="PS50003">
    <property type="entry name" value="PH_DOMAIN"/>
    <property type="match status" value="1"/>
</dbReference>
<dbReference type="SUPFAM" id="SSF48425">
    <property type="entry name" value="Sec7 domain"/>
    <property type="match status" value="1"/>
</dbReference>
<dbReference type="PANTHER" id="PTHR10663">
    <property type="entry name" value="GUANYL-NUCLEOTIDE EXCHANGE FACTOR"/>
    <property type="match status" value="1"/>
</dbReference>
<dbReference type="SMART" id="SM00233">
    <property type="entry name" value="PH"/>
    <property type="match status" value="1"/>
</dbReference>
<evidence type="ECO:0000256" key="1">
    <source>
        <dbReference type="SAM" id="MobiDB-lite"/>
    </source>
</evidence>
<evidence type="ECO:0000313" key="3">
    <source>
        <dbReference type="EMBL" id="GJE86030.1"/>
    </source>
</evidence>
<dbReference type="InterPro" id="IPR023394">
    <property type="entry name" value="Sec7_C_sf"/>
</dbReference>
<dbReference type="EMBL" id="BPQB01000003">
    <property type="protein sequence ID" value="GJE86030.1"/>
    <property type="molecule type" value="Genomic_DNA"/>
</dbReference>
<dbReference type="SUPFAM" id="SSF50729">
    <property type="entry name" value="PH domain-like"/>
    <property type="match status" value="1"/>
</dbReference>
<dbReference type="InterPro" id="IPR001849">
    <property type="entry name" value="PH_domain"/>
</dbReference>